<feature type="compositionally biased region" description="Gly residues" evidence="4">
    <location>
        <begin position="179"/>
        <end position="189"/>
    </location>
</feature>
<gene>
    <name evidence="6" type="ORF">KFL_001070190</name>
</gene>
<dbReference type="InterPro" id="IPR030878">
    <property type="entry name" value="Ribosomal_uL15"/>
</dbReference>
<feature type="region of interest" description="Disordered" evidence="4">
    <location>
        <begin position="335"/>
        <end position="372"/>
    </location>
</feature>
<dbReference type="GO" id="GO:0003735">
    <property type="term" value="F:structural constituent of ribosome"/>
    <property type="evidence" value="ECO:0000318"/>
    <property type="project" value="GO_Central"/>
</dbReference>
<sequence>MRHLEKLGRLALRHAPRDGVHGPQACATLRVESWDQATEISAEELTSNQFGLHDCPDECGNAGYPAGTLHDECSTSSRCQGAVQATRRDGATNHHHSSPSVNSCLVGSLHLRRPLRSPSIPDGHLWQQTPARGFAASALPTETMETVFRERYVPPGGFLALNNLRDNPGAKKEKKRLGRGTGSGLGKTSGRGHKGQKARAGRKPRAGFEGGQTPLRLSIPKRGFHNPFSLDFQVLNLNRLTDYIEKGKIDPNNLITMKTLKDAGAIGKAMRDGVKLLGRGSDEFKHPIKIEVTRVSEQARKTIEAAGGTVTTVYYNKLGLRALYKPEWFIKKGRMIPRPARPPPKMRGKTDTIGRLPAPTTPLELEGEGSVP</sequence>
<dbReference type="PANTHER" id="PTHR12934">
    <property type="entry name" value="50S RIBOSOMAL PROTEIN L15"/>
    <property type="match status" value="1"/>
</dbReference>
<dbReference type="GO" id="GO:0006412">
    <property type="term" value="P:translation"/>
    <property type="evidence" value="ECO:0007669"/>
    <property type="project" value="InterPro"/>
</dbReference>
<dbReference type="Proteomes" id="UP000054558">
    <property type="component" value="Unassembled WGS sequence"/>
</dbReference>
<dbReference type="STRING" id="105231.A0A1Y1HVX2"/>
<feature type="domain" description="Large ribosomal subunit protein uL15/eL18" evidence="5">
    <location>
        <begin position="234"/>
        <end position="311"/>
    </location>
</feature>
<dbReference type="OMA" id="TISCYEF"/>
<dbReference type="Pfam" id="PF00828">
    <property type="entry name" value="Ribosomal_L27A"/>
    <property type="match status" value="1"/>
</dbReference>
<evidence type="ECO:0000313" key="7">
    <source>
        <dbReference type="Proteomes" id="UP000054558"/>
    </source>
</evidence>
<comment type="similarity">
    <text evidence="1">Belongs to the universal ribosomal protein uL15 family.</text>
</comment>
<accession>A0A1Y1HVX2</accession>
<dbReference type="InterPro" id="IPR036227">
    <property type="entry name" value="Ribosomal_uL15/eL18_sf"/>
</dbReference>
<evidence type="ECO:0000256" key="2">
    <source>
        <dbReference type="ARBA" id="ARBA00022980"/>
    </source>
</evidence>
<keyword evidence="7" id="KW-1185">Reference proteome</keyword>
<feature type="region of interest" description="Disordered" evidence="4">
    <location>
        <begin position="163"/>
        <end position="214"/>
    </location>
</feature>
<keyword evidence="3" id="KW-0687">Ribonucleoprotein</keyword>
<dbReference type="Gene3D" id="3.100.10.10">
    <property type="match status" value="1"/>
</dbReference>
<dbReference type="InterPro" id="IPR005749">
    <property type="entry name" value="Ribosomal_uL15_bac-type"/>
</dbReference>
<dbReference type="PANTHER" id="PTHR12934:SF11">
    <property type="entry name" value="LARGE RIBOSOMAL SUBUNIT PROTEIN UL15M"/>
    <property type="match status" value="1"/>
</dbReference>
<dbReference type="InterPro" id="IPR021131">
    <property type="entry name" value="Ribosomal_uL15/eL18"/>
</dbReference>
<evidence type="ECO:0000256" key="3">
    <source>
        <dbReference type="ARBA" id="ARBA00023274"/>
    </source>
</evidence>
<name>A0A1Y1HVX2_KLENI</name>
<evidence type="ECO:0000256" key="1">
    <source>
        <dbReference type="ARBA" id="ARBA00007320"/>
    </source>
</evidence>
<organism evidence="6 7">
    <name type="scientific">Klebsormidium nitens</name>
    <name type="common">Green alga</name>
    <name type="synonym">Ulothrix nitens</name>
    <dbReference type="NCBI Taxonomy" id="105231"/>
    <lineage>
        <taxon>Eukaryota</taxon>
        <taxon>Viridiplantae</taxon>
        <taxon>Streptophyta</taxon>
        <taxon>Klebsormidiophyceae</taxon>
        <taxon>Klebsormidiales</taxon>
        <taxon>Klebsormidiaceae</taxon>
        <taxon>Klebsormidium</taxon>
    </lineage>
</organism>
<dbReference type="NCBIfam" id="TIGR01071">
    <property type="entry name" value="rplO_bact"/>
    <property type="match status" value="1"/>
</dbReference>
<dbReference type="AlphaFoldDB" id="A0A1Y1HVX2"/>
<protein>
    <submittedName>
        <fullName evidence="6">Mitochondrial ribosomal protein L15</fullName>
    </submittedName>
</protein>
<dbReference type="EMBL" id="DF237056">
    <property type="protein sequence ID" value="GAQ82313.1"/>
    <property type="molecule type" value="Genomic_DNA"/>
</dbReference>
<evidence type="ECO:0000259" key="5">
    <source>
        <dbReference type="Pfam" id="PF00828"/>
    </source>
</evidence>
<evidence type="ECO:0000256" key="4">
    <source>
        <dbReference type="SAM" id="MobiDB-lite"/>
    </source>
</evidence>
<dbReference type="SUPFAM" id="SSF52080">
    <property type="entry name" value="Ribosomal proteins L15p and L18e"/>
    <property type="match status" value="1"/>
</dbReference>
<keyword evidence="2 6" id="KW-0689">Ribosomal protein</keyword>
<reference evidence="6 7" key="1">
    <citation type="journal article" date="2014" name="Nat. Commun.">
        <title>Klebsormidium flaccidum genome reveals primary factors for plant terrestrial adaptation.</title>
        <authorList>
            <person name="Hori K."/>
            <person name="Maruyama F."/>
            <person name="Fujisawa T."/>
            <person name="Togashi T."/>
            <person name="Yamamoto N."/>
            <person name="Seo M."/>
            <person name="Sato S."/>
            <person name="Yamada T."/>
            <person name="Mori H."/>
            <person name="Tajima N."/>
            <person name="Moriyama T."/>
            <person name="Ikeuchi M."/>
            <person name="Watanabe M."/>
            <person name="Wada H."/>
            <person name="Kobayashi K."/>
            <person name="Saito M."/>
            <person name="Masuda T."/>
            <person name="Sasaki-Sekimoto Y."/>
            <person name="Mashiguchi K."/>
            <person name="Awai K."/>
            <person name="Shimojima M."/>
            <person name="Masuda S."/>
            <person name="Iwai M."/>
            <person name="Nobusawa T."/>
            <person name="Narise T."/>
            <person name="Kondo S."/>
            <person name="Saito H."/>
            <person name="Sato R."/>
            <person name="Murakawa M."/>
            <person name="Ihara Y."/>
            <person name="Oshima-Yamada Y."/>
            <person name="Ohtaka K."/>
            <person name="Satoh M."/>
            <person name="Sonobe K."/>
            <person name="Ishii M."/>
            <person name="Ohtani R."/>
            <person name="Kanamori-Sato M."/>
            <person name="Honoki R."/>
            <person name="Miyazaki D."/>
            <person name="Mochizuki H."/>
            <person name="Umetsu J."/>
            <person name="Higashi K."/>
            <person name="Shibata D."/>
            <person name="Kamiya Y."/>
            <person name="Sato N."/>
            <person name="Nakamura Y."/>
            <person name="Tabata S."/>
            <person name="Ida S."/>
            <person name="Kurokawa K."/>
            <person name="Ohta H."/>
        </authorList>
    </citation>
    <scope>NUCLEOTIDE SEQUENCE [LARGE SCALE GENOMIC DNA]</scope>
    <source>
        <strain evidence="6 7">NIES-2285</strain>
    </source>
</reference>
<dbReference type="GO" id="GO:0005762">
    <property type="term" value="C:mitochondrial large ribosomal subunit"/>
    <property type="evidence" value="ECO:0000318"/>
    <property type="project" value="GO_Central"/>
</dbReference>
<dbReference type="OrthoDB" id="361383at2759"/>
<evidence type="ECO:0000313" key="6">
    <source>
        <dbReference type="EMBL" id="GAQ82313.1"/>
    </source>
</evidence>
<dbReference type="HAMAP" id="MF_01341">
    <property type="entry name" value="Ribosomal_uL15"/>
    <property type="match status" value="1"/>
</dbReference>
<feature type="compositionally biased region" description="Basic residues" evidence="4">
    <location>
        <begin position="190"/>
        <end position="205"/>
    </location>
</feature>
<proteinExistence type="inferred from homology"/>